<reference evidence="3" key="1">
    <citation type="submission" date="2016-05" db="EMBL/GenBank/DDBJ databases">
        <title>Comparative genomics of biotechnologically important yeasts.</title>
        <authorList>
            <consortium name="DOE Joint Genome Institute"/>
            <person name="Riley R."/>
            <person name="Haridas S."/>
            <person name="Wolfe K.H."/>
            <person name="Lopes M.R."/>
            <person name="Hittinger C.T."/>
            <person name="Goker M."/>
            <person name="Salamov A."/>
            <person name="Wisecaver J."/>
            <person name="Long T.M."/>
            <person name="Aerts A.L."/>
            <person name="Barry K."/>
            <person name="Choi C."/>
            <person name="Clum A."/>
            <person name="Coughlan A.Y."/>
            <person name="Deshpande S."/>
            <person name="Douglass A.P."/>
            <person name="Hanson S.J."/>
            <person name="Klenk H.-P."/>
            <person name="Labutti K."/>
            <person name="Lapidus A."/>
            <person name="Lindquist E."/>
            <person name="Lipzen A."/>
            <person name="Meier-Kolthoff J.P."/>
            <person name="Ohm R.A."/>
            <person name="Otillar R.P."/>
            <person name="Pangilinan J."/>
            <person name="Peng Y."/>
            <person name="Rokas A."/>
            <person name="Rosa C.A."/>
            <person name="Scheuner C."/>
            <person name="Sibirny A.A."/>
            <person name="Slot J.C."/>
            <person name="Stielow J.B."/>
            <person name="Sun H."/>
            <person name="Kurtzman C.P."/>
            <person name="Blackwell M."/>
            <person name="Grigoriev I.V."/>
            <person name="Jeffries T.W."/>
        </authorList>
    </citation>
    <scope>NUCLEOTIDE SEQUENCE [LARGE SCALE GENOMIC DNA]</scope>
    <source>
        <strain evidence="3">NRRL Y-12698</strain>
    </source>
</reference>
<protein>
    <submittedName>
        <fullName evidence="2">Uncharacterized protein</fullName>
    </submittedName>
</protein>
<dbReference type="GeneID" id="30148239"/>
<feature type="compositionally biased region" description="Low complexity" evidence="1">
    <location>
        <begin position="256"/>
        <end position="265"/>
    </location>
</feature>
<evidence type="ECO:0000313" key="3">
    <source>
        <dbReference type="Proteomes" id="UP000094336"/>
    </source>
</evidence>
<feature type="non-terminal residue" evidence="2">
    <location>
        <position position="1"/>
    </location>
</feature>
<dbReference type="RefSeq" id="XP_018985745.1">
    <property type="nucleotide sequence ID" value="XM_019130386.1"/>
</dbReference>
<organism evidence="2 3">
    <name type="scientific">Babjeviella inositovora NRRL Y-12698</name>
    <dbReference type="NCBI Taxonomy" id="984486"/>
    <lineage>
        <taxon>Eukaryota</taxon>
        <taxon>Fungi</taxon>
        <taxon>Dikarya</taxon>
        <taxon>Ascomycota</taxon>
        <taxon>Saccharomycotina</taxon>
        <taxon>Pichiomycetes</taxon>
        <taxon>Serinales incertae sedis</taxon>
        <taxon>Babjeviella</taxon>
    </lineage>
</organism>
<gene>
    <name evidence="2" type="ORF">BABINDRAFT_16602</name>
</gene>
<name>A0A1E3QU05_9ASCO</name>
<accession>A0A1E3QU05</accession>
<proteinExistence type="predicted"/>
<dbReference type="OrthoDB" id="4021219at2759"/>
<dbReference type="AlphaFoldDB" id="A0A1E3QU05"/>
<evidence type="ECO:0000256" key="1">
    <source>
        <dbReference type="SAM" id="MobiDB-lite"/>
    </source>
</evidence>
<sequence length="402" mass="45028">DPIISMAKDPDLNKEKGKTDALIHIISGFPLTEKRVSRYCTLSFQVLRDLEKIELKTRSWQFMSLEINSEQHFESAASPVKNFNTQVAAKVTQTCVEIHKLLSQISGEIDMATRVIQTFTPSEYISDSGTLLTELTLRNIKLKSELNEKVSITYSKARLINIGSQLERLMTESVEDEASRSYDDVSANTIRSYKSFVASLLKQLNNAVSSGDQTGTTECIAVINDVEKMFEAIPREKDLGSSDMVFSELEDSQYIPPSSKSSSPPDSEKYRYHSTGRRNSISSLTTSTTLNRTTITEELPYLMNAFDDAKQVEEDVKKVQLANEEEEVGTKKGGTNARNSSTETYEKTESQTLHNPAFSLTNSLYSVSQMIKPLPLNNYLVDNNRSFLGRMGIKPQVVTAQF</sequence>
<feature type="region of interest" description="Disordered" evidence="1">
    <location>
        <begin position="249"/>
        <end position="285"/>
    </location>
</feature>
<feature type="region of interest" description="Disordered" evidence="1">
    <location>
        <begin position="323"/>
        <end position="352"/>
    </location>
</feature>
<dbReference type="EMBL" id="KV454430">
    <property type="protein sequence ID" value="ODQ80417.1"/>
    <property type="molecule type" value="Genomic_DNA"/>
</dbReference>
<evidence type="ECO:0000313" key="2">
    <source>
        <dbReference type="EMBL" id="ODQ80417.1"/>
    </source>
</evidence>
<dbReference type="Proteomes" id="UP000094336">
    <property type="component" value="Unassembled WGS sequence"/>
</dbReference>
<feature type="non-terminal residue" evidence="2">
    <location>
        <position position="402"/>
    </location>
</feature>
<keyword evidence="3" id="KW-1185">Reference proteome</keyword>